<name>A0A381VH76_9ZZZZ</name>
<sequence>MKKPLIYSLGCHMVSQFVKQFLPFLLLATGGVKAQYNPCYDEIYLELRAQGITTMTTREYHYFSRKDEECAEYNTFDKQYRDQLDIMQEKLFKLVEKVDLLGKDIDLDTVYGMGRLKATDPELRSLSIIQARDDDIQREFNTLSEKLILMRNEIQNEIKENDEGPADLVVNSLTVVDSADGGYIQTVNKEGRSMVLIGRHPSGGGSVVTYNAKGSPAVRVGSNGHDGGYVETRGNTGKKGVFIGTDNVGINTVSAYNSKGETVIIAGANGNDHGYIKSLNSSGNNAAILGSKKDGSGYISTYGKSGRRTSLISSDRNGDGMLGLYDRDQKQQWSQKATAVPKTTEHNGKNQVTRRKNKKEE</sequence>
<dbReference type="AlphaFoldDB" id="A0A381VH76"/>
<proteinExistence type="predicted"/>
<gene>
    <name evidence="2" type="ORF">METZ01_LOCUS92476</name>
</gene>
<feature type="region of interest" description="Disordered" evidence="1">
    <location>
        <begin position="323"/>
        <end position="361"/>
    </location>
</feature>
<protein>
    <submittedName>
        <fullName evidence="2">Uncharacterized protein</fullName>
    </submittedName>
</protein>
<dbReference type="EMBL" id="UINC01008817">
    <property type="protein sequence ID" value="SVA39622.1"/>
    <property type="molecule type" value="Genomic_DNA"/>
</dbReference>
<evidence type="ECO:0000256" key="1">
    <source>
        <dbReference type="SAM" id="MobiDB-lite"/>
    </source>
</evidence>
<feature type="compositionally biased region" description="Basic residues" evidence="1">
    <location>
        <begin position="352"/>
        <end position="361"/>
    </location>
</feature>
<reference evidence="2" key="1">
    <citation type="submission" date="2018-05" db="EMBL/GenBank/DDBJ databases">
        <authorList>
            <person name="Lanie J.A."/>
            <person name="Ng W.-L."/>
            <person name="Kazmierczak K.M."/>
            <person name="Andrzejewski T.M."/>
            <person name="Davidsen T.M."/>
            <person name="Wayne K.J."/>
            <person name="Tettelin H."/>
            <person name="Glass J.I."/>
            <person name="Rusch D."/>
            <person name="Podicherti R."/>
            <person name="Tsui H.-C.T."/>
            <person name="Winkler M.E."/>
        </authorList>
    </citation>
    <scope>NUCLEOTIDE SEQUENCE</scope>
</reference>
<accession>A0A381VH76</accession>
<evidence type="ECO:0000313" key="2">
    <source>
        <dbReference type="EMBL" id="SVA39622.1"/>
    </source>
</evidence>
<organism evidence="2">
    <name type="scientific">marine metagenome</name>
    <dbReference type="NCBI Taxonomy" id="408172"/>
    <lineage>
        <taxon>unclassified sequences</taxon>
        <taxon>metagenomes</taxon>
        <taxon>ecological metagenomes</taxon>
    </lineage>
</organism>